<dbReference type="EMBL" id="JAHLQO010000004">
    <property type="protein sequence ID" value="MBU5669636.1"/>
    <property type="molecule type" value="Genomic_DNA"/>
</dbReference>
<evidence type="ECO:0000313" key="2">
    <source>
        <dbReference type="Proteomes" id="UP000783742"/>
    </source>
</evidence>
<dbReference type="RefSeq" id="WP_216549470.1">
    <property type="nucleotide sequence ID" value="NZ_JAHLQO010000004.1"/>
</dbReference>
<organism evidence="1 2">
    <name type="scientific">Peptoniphilus ovalis</name>
    <dbReference type="NCBI Taxonomy" id="2841503"/>
    <lineage>
        <taxon>Bacteria</taxon>
        <taxon>Bacillati</taxon>
        <taxon>Bacillota</taxon>
        <taxon>Tissierellia</taxon>
        <taxon>Tissierellales</taxon>
        <taxon>Peptoniphilaceae</taxon>
        <taxon>Peptoniphilus</taxon>
    </lineage>
</organism>
<accession>A0ABS6FHI9</accession>
<sequence>MLQFKELLKDYTENEREVIKRKAKKQNRTMSNYILNLVKKDIEENN</sequence>
<reference evidence="1 2" key="1">
    <citation type="submission" date="2021-06" db="EMBL/GenBank/DDBJ databases">
        <authorList>
            <person name="Sun Q."/>
            <person name="Li D."/>
        </authorList>
    </citation>
    <scope>NUCLEOTIDE SEQUENCE [LARGE SCALE GENOMIC DNA]</scope>
    <source>
        <strain evidence="1 2">MSJ-1</strain>
    </source>
</reference>
<name>A0ABS6FHI9_9FIRM</name>
<keyword evidence="2" id="KW-1185">Reference proteome</keyword>
<gene>
    <name evidence="1" type="ORF">KQI68_07255</name>
</gene>
<dbReference type="Proteomes" id="UP000783742">
    <property type="component" value="Unassembled WGS sequence"/>
</dbReference>
<protein>
    <submittedName>
        <fullName evidence="1">Uncharacterized protein</fullName>
    </submittedName>
</protein>
<comment type="caution">
    <text evidence="1">The sequence shown here is derived from an EMBL/GenBank/DDBJ whole genome shotgun (WGS) entry which is preliminary data.</text>
</comment>
<evidence type="ECO:0000313" key="1">
    <source>
        <dbReference type="EMBL" id="MBU5669636.1"/>
    </source>
</evidence>
<proteinExistence type="predicted"/>